<dbReference type="RefSeq" id="WP_074700219.1">
    <property type="nucleotide sequence ID" value="NZ_CP018863.1"/>
</dbReference>
<gene>
    <name evidence="3" type="ORF">SAMN04489742_1925</name>
</gene>
<dbReference type="PANTHER" id="PTHR30023:SF0">
    <property type="entry name" value="PENICILLIN-SENSITIVE CARBOXYPEPTIDASE A"/>
    <property type="match status" value="1"/>
</dbReference>
<dbReference type="Proteomes" id="UP000181917">
    <property type="component" value="Unassembled WGS sequence"/>
</dbReference>
<proteinExistence type="inferred from homology"/>
<dbReference type="EMBL" id="FNKH01000002">
    <property type="protein sequence ID" value="SDQ63624.1"/>
    <property type="molecule type" value="Genomic_DNA"/>
</dbReference>
<name>A0A1H1CHH5_9MICC</name>
<protein>
    <submittedName>
        <fullName evidence="3">D-alanyl-D-alanine carboxypeptidase / D-alanyl-D-alanine-endopeptidase (Penicillin-binding protein 4)</fullName>
    </submittedName>
</protein>
<reference evidence="3 4" key="1">
    <citation type="submission" date="2016-10" db="EMBL/GenBank/DDBJ databases">
        <authorList>
            <person name="de Groot N.N."/>
        </authorList>
    </citation>
    <scope>NUCLEOTIDE SEQUENCE [LARGE SCALE GENOMIC DNA]</scope>
    <source>
        <strain evidence="3 4">DSM 20117</strain>
    </source>
</reference>
<dbReference type="AlphaFoldDB" id="A0A1H1CHH5"/>
<dbReference type="OrthoDB" id="56883at2"/>
<sequence>MNRGFRLLTSWLLAAAFAVLAIPAAWHLAPALEWNPGAAKPVVTTPEAQLPPTKLAAAELLTDAPEAAPVPDPKMLGEALDKALKYDGAGDFAALVTDAQTGDVLYERNGSEPRIPASNMKLLTGAAALLTLGADTRFSTEVIQGNVPGTLVLRGGGDALLGAGESEREDVLGRAGLATLAQAAAERLATVKFTGELRVLLDDTAYAGPTLSAAWDPADIQAGEIAPIYPLALSGGRENADGSGDLVDDAALTVARAFRAALAEEMSERGAKVAPDVVRAAAPKDGIVLASVESATVAEHVNYMLQESDNYVAEVMARNTALASGKPGSFGGGTEAIKEAMEMLGIPTSGLLISDASGLALGNKVSAEQIAAVLREITSGSNQDLRAGLDGLPVAGLTGTLQERFAGKTAGGAGLVRAKTGTLHTVTSLSGYAVTADGRTLVFAFVANGLQNSTPQAREAADRAATVLAGCGCR</sequence>
<dbReference type="InterPro" id="IPR012338">
    <property type="entry name" value="Beta-lactam/transpept-like"/>
</dbReference>
<dbReference type="STRING" id="37928.SAMN04489742_1925"/>
<dbReference type="Pfam" id="PF02113">
    <property type="entry name" value="Peptidase_S13"/>
    <property type="match status" value="2"/>
</dbReference>
<evidence type="ECO:0000313" key="3">
    <source>
        <dbReference type="EMBL" id="SDQ63624.1"/>
    </source>
</evidence>
<dbReference type="GO" id="GO:0004185">
    <property type="term" value="F:serine-type carboxypeptidase activity"/>
    <property type="evidence" value="ECO:0007669"/>
    <property type="project" value="InterPro"/>
</dbReference>
<dbReference type="PANTHER" id="PTHR30023">
    <property type="entry name" value="D-ALANYL-D-ALANINE CARBOXYPEPTIDASE"/>
    <property type="match status" value="1"/>
</dbReference>
<keyword evidence="3" id="KW-0121">Carboxypeptidase</keyword>
<evidence type="ECO:0000256" key="1">
    <source>
        <dbReference type="ARBA" id="ARBA00006096"/>
    </source>
</evidence>
<evidence type="ECO:0000256" key="2">
    <source>
        <dbReference type="ARBA" id="ARBA00022801"/>
    </source>
</evidence>
<keyword evidence="3" id="KW-0645">Protease</keyword>
<dbReference type="GO" id="GO:0000270">
    <property type="term" value="P:peptidoglycan metabolic process"/>
    <property type="evidence" value="ECO:0007669"/>
    <property type="project" value="TreeGrafter"/>
</dbReference>
<comment type="similarity">
    <text evidence="1">Belongs to the peptidase S13 family.</text>
</comment>
<keyword evidence="4" id="KW-1185">Reference proteome</keyword>
<dbReference type="KEGG" id="acry:AC20117_07745"/>
<dbReference type="InterPro" id="IPR000667">
    <property type="entry name" value="Peptidase_S13"/>
</dbReference>
<dbReference type="GO" id="GO:0006508">
    <property type="term" value="P:proteolysis"/>
    <property type="evidence" value="ECO:0007669"/>
    <property type="project" value="InterPro"/>
</dbReference>
<keyword evidence="2" id="KW-0378">Hydrolase</keyword>
<evidence type="ECO:0000313" key="4">
    <source>
        <dbReference type="Proteomes" id="UP000181917"/>
    </source>
</evidence>
<dbReference type="NCBIfam" id="TIGR00666">
    <property type="entry name" value="PBP4"/>
    <property type="match status" value="1"/>
</dbReference>
<dbReference type="PRINTS" id="PR00922">
    <property type="entry name" value="DADACBPTASE3"/>
</dbReference>
<dbReference type="Gene3D" id="3.40.710.10">
    <property type="entry name" value="DD-peptidase/beta-lactamase superfamily"/>
    <property type="match status" value="2"/>
</dbReference>
<dbReference type="SUPFAM" id="SSF56601">
    <property type="entry name" value="beta-lactamase/transpeptidase-like"/>
    <property type="match status" value="1"/>
</dbReference>
<accession>A0A1H1CHH5</accession>
<organism evidence="3 4">
    <name type="scientific">Crystallibacter crystallopoietes</name>
    <dbReference type="NCBI Taxonomy" id="37928"/>
    <lineage>
        <taxon>Bacteria</taxon>
        <taxon>Bacillati</taxon>
        <taxon>Actinomycetota</taxon>
        <taxon>Actinomycetes</taxon>
        <taxon>Micrococcales</taxon>
        <taxon>Micrococcaceae</taxon>
        <taxon>Crystallibacter</taxon>
    </lineage>
</organism>